<organism evidence="1 2">
    <name type="scientific">Monilinia laxa</name>
    <name type="common">Brown rot fungus</name>
    <name type="synonym">Sclerotinia laxa</name>
    <dbReference type="NCBI Taxonomy" id="61186"/>
    <lineage>
        <taxon>Eukaryota</taxon>
        <taxon>Fungi</taxon>
        <taxon>Dikarya</taxon>
        <taxon>Ascomycota</taxon>
        <taxon>Pezizomycotina</taxon>
        <taxon>Leotiomycetes</taxon>
        <taxon>Helotiales</taxon>
        <taxon>Sclerotiniaceae</taxon>
        <taxon>Monilinia</taxon>
    </lineage>
</organism>
<dbReference type="Proteomes" id="UP000326757">
    <property type="component" value="Unassembled WGS sequence"/>
</dbReference>
<evidence type="ECO:0000313" key="1">
    <source>
        <dbReference type="EMBL" id="KAB8301080.1"/>
    </source>
</evidence>
<accession>A0A5N6KCB8</accession>
<dbReference type="EMBL" id="VIGI01000004">
    <property type="protein sequence ID" value="KAB8301080.1"/>
    <property type="molecule type" value="Genomic_DNA"/>
</dbReference>
<dbReference type="AlphaFoldDB" id="A0A5N6KCB8"/>
<name>A0A5N6KCB8_MONLA</name>
<dbReference type="OrthoDB" id="3643at2759"/>
<proteinExistence type="predicted"/>
<keyword evidence="2" id="KW-1185">Reference proteome</keyword>
<comment type="caution">
    <text evidence="1">The sequence shown here is derived from an EMBL/GenBank/DDBJ whole genome shotgun (WGS) entry which is preliminary data.</text>
</comment>
<evidence type="ECO:0000313" key="2">
    <source>
        <dbReference type="Proteomes" id="UP000326757"/>
    </source>
</evidence>
<sequence length="84" mass="9737">MLVGRRWLCRLKWPKSLFFEGIETAALALAFTNQSLCIFQSSDLLYFEMQTVNNPPFLSGNKIPMLFYVLQPLIRQHFEPPSVS</sequence>
<protein>
    <submittedName>
        <fullName evidence="1">Uncharacterized protein</fullName>
    </submittedName>
</protein>
<gene>
    <name evidence="1" type="ORF">EYC80_002996</name>
</gene>
<reference evidence="1 2" key="1">
    <citation type="submission" date="2019-06" db="EMBL/GenBank/DDBJ databases">
        <title>Genome Sequence of the Brown Rot Fungal Pathogen Monilinia laxa.</title>
        <authorList>
            <person name="De Miccolis Angelini R.M."/>
            <person name="Landi L."/>
            <person name="Abate D."/>
            <person name="Pollastro S."/>
            <person name="Romanazzi G."/>
            <person name="Faretra F."/>
        </authorList>
    </citation>
    <scope>NUCLEOTIDE SEQUENCE [LARGE SCALE GENOMIC DNA]</scope>
    <source>
        <strain evidence="1 2">Mlax316</strain>
    </source>
</reference>